<proteinExistence type="predicted"/>
<dbReference type="Proteomes" id="UP000234525">
    <property type="component" value="Unassembled WGS sequence"/>
</dbReference>
<organism evidence="1 2">
    <name type="scientific">Brevibacterium aurantiacum</name>
    <dbReference type="NCBI Taxonomy" id="273384"/>
    <lineage>
        <taxon>Bacteria</taxon>
        <taxon>Bacillati</taxon>
        <taxon>Actinomycetota</taxon>
        <taxon>Actinomycetes</taxon>
        <taxon>Micrococcales</taxon>
        <taxon>Brevibacteriaceae</taxon>
        <taxon>Brevibacterium</taxon>
    </lineage>
</organism>
<reference evidence="1" key="1">
    <citation type="submission" date="2017-03" db="EMBL/GenBank/DDBJ databases">
        <authorList>
            <person name="Monnet C."/>
        </authorList>
    </citation>
    <scope>NUCLEOTIDE SEQUENCE [LARGE SCALE GENOMIC DNA]</scope>
    <source>
        <strain evidence="1">ATCC 9175</strain>
    </source>
</reference>
<name>A0A2H1KK10_BREAU</name>
<protein>
    <submittedName>
        <fullName evidence="1">Uncharacterized protein</fullName>
    </submittedName>
</protein>
<evidence type="ECO:0000313" key="2">
    <source>
        <dbReference type="Proteomes" id="UP000234525"/>
    </source>
</evidence>
<dbReference type="EMBL" id="FXZB01000036">
    <property type="protein sequence ID" value="SMX99552.1"/>
    <property type="molecule type" value="Genomic_DNA"/>
</dbReference>
<keyword evidence="2" id="KW-1185">Reference proteome</keyword>
<dbReference type="AlphaFoldDB" id="A0A2H1KK10"/>
<accession>A0A2H1KK10</accession>
<evidence type="ECO:0000313" key="1">
    <source>
        <dbReference type="EMBL" id="SMX99552.1"/>
    </source>
</evidence>
<comment type="caution">
    <text evidence="1">The sequence shown here is derived from an EMBL/GenBank/DDBJ whole genome shotgun (WGS) entry which is preliminary data.</text>
</comment>
<sequence length="84" mass="8490">MLKGDSTRLMGAKHLVLAVAVVALGVLGVAAPASASASPSHEQQEVVALDPYVAVTEATCRNGGGYPLNGICFGGRWDGAIIIV</sequence>
<gene>
    <name evidence="1" type="ORF">BAUR9175_03534</name>
</gene>